<accession>A0A9N9GYX4</accession>
<dbReference type="OrthoDB" id="10630652at2759"/>
<gene>
    <name evidence="1" type="ORF">POCULU_LOCUS9600</name>
</gene>
<dbReference type="Proteomes" id="UP000789572">
    <property type="component" value="Unassembled WGS sequence"/>
</dbReference>
<dbReference type="EMBL" id="CAJVPJ010003744">
    <property type="protein sequence ID" value="CAG8644402.1"/>
    <property type="molecule type" value="Genomic_DNA"/>
</dbReference>
<organism evidence="1 2">
    <name type="scientific">Paraglomus occultum</name>
    <dbReference type="NCBI Taxonomy" id="144539"/>
    <lineage>
        <taxon>Eukaryota</taxon>
        <taxon>Fungi</taxon>
        <taxon>Fungi incertae sedis</taxon>
        <taxon>Mucoromycota</taxon>
        <taxon>Glomeromycotina</taxon>
        <taxon>Glomeromycetes</taxon>
        <taxon>Paraglomerales</taxon>
        <taxon>Paraglomeraceae</taxon>
        <taxon>Paraglomus</taxon>
    </lineage>
</organism>
<evidence type="ECO:0000313" key="1">
    <source>
        <dbReference type="EMBL" id="CAG8644402.1"/>
    </source>
</evidence>
<protein>
    <submittedName>
        <fullName evidence="1">6292_t:CDS:1</fullName>
    </submittedName>
</protein>
<reference evidence="1" key="1">
    <citation type="submission" date="2021-06" db="EMBL/GenBank/DDBJ databases">
        <authorList>
            <person name="Kallberg Y."/>
            <person name="Tangrot J."/>
            <person name="Rosling A."/>
        </authorList>
    </citation>
    <scope>NUCLEOTIDE SEQUENCE</scope>
    <source>
        <strain evidence="1">IA702</strain>
    </source>
</reference>
<proteinExistence type="predicted"/>
<feature type="non-terminal residue" evidence="1">
    <location>
        <position position="211"/>
    </location>
</feature>
<sequence length="211" mass="24466">MAYHQSLRRTPPAHQARPASYSCKSARGEFEICSDQPLSARLSDCVYANEEEINYFLPTNDYTARYNSYITIIPYCLPPRHYLYHQQQQQGPPGDNEEEDNPWTEREYYGVPPVAINITFEELLRRIRRDAAPHSCKKIVIKSARGEFEFGVYINSAIGTRTISRHYHQRRLQQSQSHQLRSEAAEVLNGRKNPNLQSEDRQIVVGIVRNV</sequence>
<evidence type="ECO:0000313" key="2">
    <source>
        <dbReference type="Proteomes" id="UP000789572"/>
    </source>
</evidence>
<name>A0A9N9GYX4_9GLOM</name>
<dbReference type="AlphaFoldDB" id="A0A9N9GYX4"/>
<keyword evidence="2" id="KW-1185">Reference proteome</keyword>
<comment type="caution">
    <text evidence="1">The sequence shown here is derived from an EMBL/GenBank/DDBJ whole genome shotgun (WGS) entry which is preliminary data.</text>
</comment>